<dbReference type="EMBL" id="OW240912">
    <property type="protein sequence ID" value="CAH2225631.1"/>
    <property type="molecule type" value="Genomic_DNA"/>
</dbReference>
<keyword evidence="3" id="KW-1185">Reference proteome</keyword>
<evidence type="ECO:0000313" key="2">
    <source>
        <dbReference type="EMBL" id="CAH2225631.1"/>
    </source>
</evidence>
<dbReference type="Proteomes" id="UP001295444">
    <property type="component" value="Chromosome 01"/>
</dbReference>
<dbReference type="AlphaFoldDB" id="A0AAD1R8B7"/>
<evidence type="ECO:0000313" key="3">
    <source>
        <dbReference type="Proteomes" id="UP001295444"/>
    </source>
</evidence>
<organism evidence="2 3">
    <name type="scientific">Pelobates cultripes</name>
    <name type="common">Western spadefoot toad</name>
    <dbReference type="NCBI Taxonomy" id="61616"/>
    <lineage>
        <taxon>Eukaryota</taxon>
        <taxon>Metazoa</taxon>
        <taxon>Chordata</taxon>
        <taxon>Craniata</taxon>
        <taxon>Vertebrata</taxon>
        <taxon>Euteleostomi</taxon>
        <taxon>Amphibia</taxon>
        <taxon>Batrachia</taxon>
        <taxon>Anura</taxon>
        <taxon>Pelobatoidea</taxon>
        <taxon>Pelobatidae</taxon>
        <taxon>Pelobates</taxon>
    </lineage>
</organism>
<proteinExistence type="predicted"/>
<sequence>MKLCGRSVPVRGAPSQFGELRCRSVPVRGAQSQFGELRGRSVPVRGALWSVGELSGRSGSSVVGRGAQSQFGELCVGQRAQWSVRELCTQRWSPVPAEGALWSVRELSPSSVSSVVGQGAQSQEMELRVSQSQFGELRGRLVPGDGALWSVSPSSGRYVAGSPHTVPRSLWSVSPRRWSSVVGQSQFGELRPSSGSSVVGPSQFGELRGRSVPVRGALWSVGELCGRSGSSVPVRGAQSQFGELCGRSVPVRGAPQQGAHIQCRDPGQQAGADPQHVDQSLGRTVHVLGPVELHEEQGAPVGVRQLPDGRSLHRERPGGGGQGQEAELAQEVVRVQAGERGPGGGQAGRAVQADQHEDQVEARPAVLPLGRQGQAGRHVDLHLEGSGRPEQGPRQPLPAALLGAQQQHAGRVQQGQLVTRPQLAHNALLAGIERFTNIALPPSYYTALSESGEREPPDCNSYHSHLPPPGFTAGLQLLSLIDCACCNAYHS</sequence>
<accession>A0AAD1R8B7</accession>
<feature type="region of interest" description="Disordered" evidence="1">
    <location>
        <begin position="302"/>
        <end position="327"/>
    </location>
</feature>
<reference evidence="2" key="1">
    <citation type="submission" date="2022-03" db="EMBL/GenBank/DDBJ databases">
        <authorList>
            <person name="Alioto T."/>
            <person name="Alioto T."/>
            <person name="Gomez Garrido J."/>
        </authorList>
    </citation>
    <scope>NUCLEOTIDE SEQUENCE</scope>
</reference>
<feature type="region of interest" description="Disordered" evidence="1">
    <location>
        <begin position="256"/>
        <end position="277"/>
    </location>
</feature>
<name>A0AAD1R8B7_PELCU</name>
<evidence type="ECO:0000256" key="1">
    <source>
        <dbReference type="SAM" id="MobiDB-lite"/>
    </source>
</evidence>
<feature type="region of interest" description="Disordered" evidence="1">
    <location>
        <begin position="338"/>
        <end position="357"/>
    </location>
</feature>
<gene>
    <name evidence="2" type="ORF">PECUL_23A019768</name>
</gene>
<protein>
    <submittedName>
        <fullName evidence="2">Uncharacterized protein</fullName>
    </submittedName>
</protein>